<accession>A0A0C4DMD1</accession>
<keyword evidence="3" id="KW-1185">Reference proteome</keyword>
<dbReference type="EMBL" id="GL876966">
    <property type="protein sequence ID" value="KLU81855.1"/>
    <property type="molecule type" value="Genomic_DNA"/>
</dbReference>
<evidence type="ECO:0000313" key="3">
    <source>
        <dbReference type="Proteomes" id="UP000011715"/>
    </source>
</evidence>
<sequence>MHGVQTKPFLQPLIARALQKAHSPPPVHQVEALRALHPLAYPPLPWVPSSHQSINPIPSKEKKNSIQHRLEWGRVDRPSGFPLAGAYRPACPHLCVMGRSLSASRVHPQRERHPFQRLTETIDGVPAGCTAQQAKLGILGT</sequence>
<dbReference type="EMBL" id="ADBL01000226">
    <property type="status" value="NOT_ANNOTATED_CDS"/>
    <property type="molecule type" value="Genomic_DNA"/>
</dbReference>
<gene>
    <name evidence="1" type="ORF">MAPG_00936</name>
</gene>
<protein>
    <submittedName>
        <fullName evidence="1 2">Uncharacterized protein</fullName>
    </submittedName>
</protein>
<evidence type="ECO:0000313" key="1">
    <source>
        <dbReference type="EMBL" id="KLU81855.1"/>
    </source>
</evidence>
<dbReference type="Proteomes" id="UP000011715">
    <property type="component" value="Unassembled WGS sequence"/>
</dbReference>
<reference evidence="3" key="2">
    <citation type="submission" date="2010-05" db="EMBL/GenBank/DDBJ databases">
        <title>The genome sequence of Magnaporthe poae strain ATCC 64411.</title>
        <authorList>
            <person name="Ma L.-J."/>
            <person name="Dead R."/>
            <person name="Young S."/>
            <person name="Zeng Q."/>
            <person name="Koehrsen M."/>
            <person name="Alvarado L."/>
            <person name="Berlin A."/>
            <person name="Chapman S.B."/>
            <person name="Chen Z."/>
            <person name="Freedman E."/>
            <person name="Gellesch M."/>
            <person name="Goldberg J."/>
            <person name="Griggs A."/>
            <person name="Gujja S."/>
            <person name="Heilman E.R."/>
            <person name="Heiman D."/>
            <person name="Hepburn T."/>
            <person name="Howarth C."/>
            <person name="Jen D."/>
            <person name="Larson L."/>
            <person name="Mehta T."/>
            <person name="Neiman D."/>
            <person name="Pearson M."/>
            <person name="Roberts A."/>
            <person name="Saif S."/>
            <person name="Shea T."/>
            <person name="Shenoy N."/>
            <person name="Sisk P."/>
            <person name="Stolte C."/>
            <person name="Sykes S."/>
            <person name="Walk T."/>
            <person name="White J."/>
            <person name="Yandava C."/>
            <person name="Haas B."/>
            <person name="Nusbaum C."/>
            <person name="Birren B."/>
        </authorList>
    </citation>
    <scope>NUCLEOTIDE SEQUENCE [LARGE SCALE GENOMIC DNA]</scope>
    <source>
        <strain evidence="3">ATCC 64411 / 73-15</strain>
    </source>
</reference>
<organism evidence="2 3">
    <name type="scientific">Magnaporthiopsis poae (strain ATCC 64411 / 73-15)</name>
    <name type="common">Kentucky bluegrass fungus</name>
    <name type="synonym">Magnaporthe poae</name>
    <dbReference type="NCBI Taxonomy" id="644358"/>
    <lineage>
        <taxon>Eukaryota</taxon>
        <taxon>Fungi</taxon>
        <taxon>Dikarya</taxon>
        <taxon>Ascomycota</taxon>
        <taxon>Pezizomycotina</taxon>
        <taxon>Sordariomycetes</taxon>
        <taxon>Sordariomycetidae</taxon>
        <taxon>Magnaporthales</taxon>
        <taxon>Magnaporthaceae</taxon>
        <taxon>Magnaporthiopsis</taxon>
    </lineage>
</organism>
<reference evidence="2" key="4">
    <citation type="journal article" date="2015" name="G3 (Bethesda)">
        <title>Genome sequences of three phytopathogenic species of the Magnaporthaceae family of fungi.</title>
        <authorList>
            <person name="Okagaki L.H."/>
            <person name="Nunes C.C."/>
            <person name="Sailsbery J."/>
            <person name="Clay B."/>
            <person name="Brown D."/>
            <person name="John T."/>
            <person name="Oh Y."/>
            <person name="Young N."/>
            <person name="Fitzgerald M."/>
            <person name="Haas B.J."/>
            <person name="Zeng Q."/>
            <person name="Young S."/>
            <person name="Adiconis X."/>
            <person name="Fan L."/>
            <person name="Levin J.Z."/>
            <person name="Mitchell T.K."/>
            <person name="Okubara P.A."/>
            <person name="Farman M.L."/>
            <person name="Kohn L.M."/>
            <person name="Birren B."/>
            <person name="Ma L.-J."/>
            <person name="Dean R.A."/>
        </authorList>
    </citation>
    <scope>NUCLEOTIDE SEQUENCE</scope>
    <source>
        <strain evidence="2">ATCC 64411 / 73-15</strain>
    </source>
</reference>
<dbReference type="AlphaFoldDB" id="A0A0C4DMD1"/>
<reference evidence="2" key="5">
    <citation type="submission" date="2015-06" db="UniProtKB">
        <authorList>
            <consortium name="EnsemblFungi"/>
        </authorList>
    </citation>
    <scope>IDENTIFICATION</scope>
    <source>
        <strain evidence="2">ATCC 64411</strain>
    </source>
</reference>
<reference evidence="1" key="3">
    <citation type="submission" date="2011-03" db="EMBL/GenBank/DDBJ databases">
        <title>Annotation of Magnaporthe poae ATCC 64411.</title>
        <authorList>
            <person name="Ma L.-J."/>
            <person name="Dead R."/>
            <person name="Young S.K."/>
            <person name="Zeng Q."/>
            <person name="Gargeya S."/>
            <person name="Fitzgerald M."/>
            <person name="Haas B."/>
            <person name="Abouelleil A."/>
            <person name="Alvarado L."/>
            <person name="Arachchi H.M."/>
            <person name="Berlin A."/>
            <person name="Brown A."/>
            <person name="Chapman S.B."/>
            <person name="Chen Z."/>
            <person name="Dunbar C."/>
            <person name="Freedman E."/>
            <person name="Gearin G."/>
            <person name="Gellesch M."/>
            <person name="Goldberg J."/>
            <person name="Griggs A."/>
            <person name="Gujja S."/>
            <person name="Heiman D."/>
            <person name="Howarth C."/>
            <person name="Larson L."/>
            <person name="Lui A."/>
            <person name="MacDonald P.J.P."/>
            <person name="Mehta T."/>
            <person name="Montmayeur A."/>
            <person name="Murphy C."/>
            <person name="Neiman D."/>
            <person name="Pearson M."/>
            <person name="Priest M."/>
            <person name="Roberts A."/>
            <person name="Saif S."/>
            <person name="Shea T."/>
            <person name="Shenoy N."/>
            <person name="Sisk P."/>
            <person name="Stolte C."/>
            <person name="Sykes S."/>
            <person name="Yandava C."/>
            <person name="Wortman J."/>
            <person name="Nusbaum C."/>
            <person name="Birren B."/>
        </authorList>
    </citation>
    <scope>NUCLEOTIDE SEQUENCE</scope>
    <source>
        <strain evidence="1">ATCC 64411</strain>
    </source>
</reference>
<reference evidence="1" key="1">
    <citation type="submission" date="2010-05" db="EMBL/GenBank/DDBJ databases">
        <title>The Genome Sequence of Magnaporthe poae strain ATCC 64411.</title>
        <authorList>
            <consortium name="The Broad Institute Genome Sequencing Platform"/>
            <consortium name="Broad Institute Genome Sequencing Center for Infectious Disease"/>
            <person name="Ma L.-J."/>
            <person name="Dead R."/>
            <person name="Young S."/>
            <person name="Zeng Q."/>
            <person name="Koehrsen M."/>
            <person name="Alvarado L."/>
            <person name="Berlin A."/>
            <person name="Chapman S.B."/>
            <person name="Chen Z."/>
            <person name="Freedman E."/>
            <person name="Gellesch M."/>
            <person name="Goldberg J."/>
            <person name="Griggs A."/>
            <person name="Gujja S."/>
            <person name="Heilman E.R."/>
            <person name="Heiman D."/>
            <person name="Hepburn T."/>
            <person name="Howarth C."/>
            <person name="Jen D."/>
            <person name="Larson L."/>
            <person name="Mehta T."/>
            <person name="Neiman D."/>
            <person name="Pearson M."/>
            <person name="Roberts A."/>
            <person name="Saif S."/>
            <person name="Shea T."/>
            <person name="Shenoy N."/>
            <person name="Sisk P."/>
            <person name="Stolte C."/>
            <person name="Sykes S."/>
            <person name="Walk T."/>
            <person name="White J."/>
            <person name="Yandava C."/>
            <person name="Haas B."/>
            <person name="Nusbaum C."/>
            <person name="Birren B."/>
        </authorList>
    </citation>
    <scope>NUCLEOTIDE SEQUENCE</scope>
    <source>
        <strain evidence="1">ATCC 64411</strain>
    </source>
</reference>
<dbReference type="EnsemblFungi" id="MAPG_00936T0">
    <property type="protein sequence ID" value="MAPG_00936T0"/>
    <property type="gene ID" value="MAPG_00936"/>
</dbReference>
<proteinExistence type="predicted"/>
<dbReference type="VEuPathDB" id="FungiDB:MAPG_00936"/>
<name>A0A0C4DMD1_MAGP6</name>
<evidence type="ECO:0000313" key="2">
    <source>
        <dbReference type="EnsemblFungi" id="MAPG_00936T0"/>
    </source>
</evidence>